<organism evidence="2 3">
    <name type="scientific">Cymbomonas tetramitiformis</name>
    <dbReference type="NCBI Taxonomy" id="36881"/>
    <lineage>
        <taxon>Eukaryota</taxon>
        <taxon>Viridiplantae</taxon>
        <taxon>Chlorophyta</taxon>
        <taxon>Pyramimonadophyceae</taxon>
        <taxon>Pyramimonadales</taxon>
        <taxon>Pyramimonadaceae</taxon>
        <taxon>Cymbomonas</taxon>
    </lineage>
</organism>
<comment type="caution">
    <text evidence="2">The sequence shown here is derived from an EMBL/GenBank/DDBJ whole genome shotgun (WGS) entry which is preliminary data.</text>
</comment>
<dbReference type="PANTHER" id="PTHR31833:SF2">
    <property type="entry name" value="UPF0690 PROTEIN C1ORF52"/>
    <property type="match status" value="1"/>
</dbReference>
<feature type="compositionally biased region" description="Basic and acidic residues" evidence="1">
    <location>
        <begin position="109"/>
        <end position="120"/>
    </location>
</feature>
<feature type="compositionally biased region" description="Basic and acidic residues" evidence="1">
    <location>
        <begin position="69"/>
        <end position="80"/>
    </location>
</feature>
<evidence type="ECO:0000313" key="2">
    <source>
        <dbReference type="EMBL" id="KAK3252438.1"/>
    </source>
</evidence>
<dbReference type="AlphaFoldDB" id="A0AAE0CDL4"/>
<feature type="region of interest" description="Disordered" evidence="1">
    <location>
        <begin position="1"/>
        <end position="26"/>
    </location>
</feature>
<accession>A0AAE0CDL4</accession>
<feature type="compositionally biased region" description="Acidic residues" evidence="1">
    <location>
        <begin position="11"/>
        <end position="22"/>
    </location>
</feature>
<sequence length="160" mass="18027">MAKGMDPLGEISDDSDEEDVEEGPALPAKVMKVDFETLSRNGYKSGPSVMLVPESGQAEASWEWQTGKGGDREEHIDTAEDREKTRLAAAEQTELAARHALEAALNTRKQREQEAMERQANRKGAMSFNQKEKRKRDMGQAQSSKNFVEEEKRILRQAFE</sequence>
<reference evidence="2 3" key="1">
    <citation type="journal article" date="2015" name="Genome Biol. Evol.">
        <title>Comparative Genomics of a Bacterivorous Green Alga Reveals Evolutionary Causalities and Consequences of Phago-Mixotrophic Mode of Nutrition.</title>
        <authorList>
            <person name="Burns J.A."/>
            <person name="Paasch A."/>
            <person name="Narechania A."/>
            <person name="Kim E."/>
        </authorList>
    </citation>
    <scope>NUCLEOTIDE SEQUENCE [LARGE SCALE GENOMIC DNA]</scope>
    <source>
        <strain evidence="2 3">PLY_AMNH</strain>
    </source>
</reference>
<gene>
    <name evidence="2" type="ORF">CYMTET_38260</name>
</gene>
<dbReference type="PANTHER" id="PTHR31833">
    <property type="entry name" value="UPF0690 PROTEIN C1ORF52"/>
    <property type="match status" value="1"/>
</dbReference>
<dbReference type="Proteomes" id="UP001190700">
    <property type="component" value="Unassembled WGS sequence"/>
</dbReference>
<name>A0AAE0CDL4_9CHLO</name>
<dbReference type="EMBL" id="LGRX02025409">
    <property type="protein sequence ID" value="KAK3252438.1"/>
    <property type="molecule type" value="Genomic_DNA"/>
</dbReference>
<keyword evidence="3" id="KW-1185">Reference proteome</keyword>
<feature type="compositionally biased region" description="Basic and acidic residues" evidence="1">
    <location>
        <begin position="147"/>
        <end position="160"/>
    </location>
</feature>
<feature type="region of interest" description="Disordered" evidence="1">
    <location>
        <begin position="42"/>
        <end position="80"/>
    </location>
</feature>
<evidence type="ECO:0000256" key="1">
    <source>
        <dbReference type="SAM" id="MobiDB-lite"/>
    </source>
</evidence>
<proteinExistence type="predicted"/>
<feature type="region of interest" description="Disordered" evidence="1">
    <location>
        <begin position="107"/>
        <end position="160"/>
    </location>
</feature>
<protein>
    <submittedName>
        <fullName evidence="2">Uncharacterized protein</fullName>
    </submittedName>
</protein>
<evidence type="ECO:0000313" key="3">
    <source>
        <dbReference type="Proteomes" id="UP001190700"/>
    </source>
</evidence>